<organism evidence="9 10">
    <name type="scientific">Candidatus Liberibacter europaeus</name>
    <dbReference type="NCBI Taxonomy" id="744859"/>
    <lineage>
        <taxon>Bacteria</taxon>
        <taxon>Pseudomonadati</taxon>
        <taxon>Pseudomonadota</taxon>
        <taxon>Alphaproteobacteria</taxon>
        <taxon>Hyphomicrobiales</taxon>
        <taxon>Rhizobiaceae</taxon>
        <taxon>Liberibacter</taxon>
    </lineage>
</organism>
<feature type="domain" description="Oligopeptidase F N-terminal" evidence="8">
    <location>
        <begin position="147"/>
        <end position="216"/>
    </location>
</feature>
<dbReference type="GO" id="GO:0004222">
    <property type="term" value="F:metalloendopeptidase activity"/>
    <property type="evidence" value="ECO:0007669"/>
    <property type="project" value="InterPro"/>
</dbReference>
<dbReference type="NCBIfam" id="TIGR02290">
    <property type="entry name" value="M3_fam_3"/>
    <property type="match status" value="1"/>
</dbReference>
<evidence type="ECO:0000256" key="4">
    <source>
        <dbReference type="ARBA" id="ARBA00022833"/>
    </source>
</evidence>
<dbReference type="Proteomes" id="UP000240811">
    <property type="component" value="Unassembled WGS sequence"/>
</dbReference>
<keyword evidence="3 6" id="KW-0378">Hydrolase</keyword>
<dbReference type="GO" id="GO:0046872">
    <property type="term" value="F:metal ion binding"/>
    <property type="evidence" value="ECO:0007669"/>
    <property type="project" value="UniProtKB-UniRule"/>
</dbReference>
<dbReference type="AlphaFoldDB" id="A0A2T4VXA3"/>
<dbReference type="InterPro" id="IPR013647">
    <property type="entry name" value="OligopepF_N_dom"/>
</dbReference>
<sequence length="628" mass="72480">MYKMIINIYRKSLVHNSLSNESISLNNVNNLKENLGNLPRWNLQDLYKSHDSQEILNDLERIDHESLAFRTRWKDNVADATTKTDCSGLGAAISEYERLADLMGRIFSYVGLLHSCHLSDPIISKFYIDTTTKLTNWSNRLIFFTLEINHLDDKLIEKSYTHDFIALKYSPWIKNIRKFKKHLLSDDLECLLSDTSQTGGDALKRFFAETLESLRFTVKDQKLSLEKTLNFLINPDRKIREESGKAIFKTLNKSGYIFSFITNTLAKEEEIQDRWRKYENIADSRHLANDIESSVIESLTKSVKDNYPNISHRYYAIKKKLLKLDKMKFWDRSAPLPETPDSVINFKKAQDITLAAYSKFSPQMSDIAEKFFTNNWIDAAQYEGKGSGAFSHGTVPSAHPYISLNYAGKLRDVMTLAHELGHGIHQVLSAKNQGLLMADSSLTLAETASIFGETLTFDSLMSEISDKKERKILLANRIEDSINSIIRQISFYDFEIKLHTERRSTGELTIKRINEIWLETQKEAIGPDFDLDNSGYDNFWMVISHFINSSFYVYSYAFGHCLVNSLYEIYKSNTVDQFQEKYLDILRAGNSKHHSELLQPFDINLSDPGFWNKGLRSVEKMIDELENM</sequence>
<reference evidence="10" key="1">
    <citation type="submission" date="2018-02" db="EMBL/GenBank/DDBJ databases">
        <title>Genome sequence of Candidatus Liberibacter europaeus.</title>
        <authorList>
            <person name="Frampton R.A."/>
            <person name="Thompson S.M."/>
            <person name="David C."/>
            <person name="Addison S.M."/>
            <person name="Smith G.R."/>
        </authorList>
    </citation>
    <scope>NUCLEOTIDE SEQUENCE [LARGE SCALE GENOMIC DNA]</scope>
</reference>
<accession>A0A2T4VXA3</accession>
<evidence type="ECO:0000313" key="9">
    <source>
        <dbReference type="EMBL" id="PTL86404.1"/>
    </source>
</evidence>
<gene>
    <name evidence="9" type="ORF">C4617_04195</name>
</gene>
<dbReference type="InterPro" id="IPR042088">
    <property type="entry name" value="OligoPept_F_C"/>
</dbReference>
<dbReference type="PANTHER" id="PTHR11804:SF5">
    <property type="entry name" value="OLIGOENDOPEPTIDASE F"/>
    <property type="match status" value="1"/>
</dbReference>
<dbReference type="InterPro" id="IPR011977">
    <property type="entry name" value="Pept_M3B_clade3"/>
</dbReference>
<dbReference type="EMBL" id="PSQJ01000004">
    <property type="protein sequence ID" value="PTL86404.1"/>
    <property type="molecule type" value="Genomic_DNA"/>
</dbReference>
<dbReference type="Pfam" id="PF08439">
    <property type="entry name" value="Peptidase_M3_N"/>
    <property type="match status" value="1"/>
</dbReference>
<dbReference type="InterPro" id="IPR045090">
    <property type="entry name" value="Pept_M3A_M3B"/>
</dbReference>
<dbReference type="PANTHER" id="PTHR11804">
    <property type="entry name" value="PROTEASE M3 THIMET OLIGOPEPTIDASE-RELATED"/>
    <property type="match status" value="1"/>
</dbReference>
<comment type="similarity">
    <text evidence="6">Belongs to the peptidase M3 family.</text>
</comment>
<evidence type="ECO:0000256" key="2">
    <source>
        <dbReference type="ARBA" id="ARBA00022723"/>
    </source>
</evidence>
<evidence type="ECO:0000256" key="3">
    <source>
        <dbReference type="ARBA" id="ARBA00022801"/>
    </source>
</evidence>
<comment type="cofactor">
    <cofactor evidence="6">
        <name>Zn(2+)</name>
        <dbReference type="ChEBI" id="CHEBI:29105"/>
    </cofactor>
    <text evidence="6">Binds 1 zinc ion.</text>
</comment>
<evidence type="ECO:0000259" key="8">
    <source>
        <dbReference type="Pfam" id="PF08439"/>
    </source>
</evidence>
<dbReference type="CDD" id="cd09610">
    <property type="entry name" value="M3B_PepF"/>
    <property type="match status" value="1"/>
</dbReference>
<dbReference type="GO" id="GO:0006508">
    <property type="term" value="P:proteolysis"/>
    <property type="evidence" value="ECO:0007669"/>
    <property type="project" value="UniProtKB-KW"/>
</dbReference>
<dbReference type="InterPro" id="IPR001567">
    <property type="entry name" value="Pept_M3A_M3B_dom"/>
</dbReference>
<keyword evidence="4 6" id="KW-0862">Zinc</keyword>
<proteinExistence type="inferred from homology"/>
<keyword evidence="2 6" id="KW-0479">Metal-binding</keyword>
<keyword evidence="5 6" id="KW-0482">Metalloprotease</keyword>
<dbReference type="Gene3D" id="1.20.140.70">
    <property type="entry name" value="Oligopeptidase f, N-terminal domain"/>
    <property type="match status" value="1"/>
</dbReference>
<evidence type="ECO:0000256" key="1">
    <source>
        <dbReference type="ARBA" id="ARBA00022670"/>
    </source>
</evidence>
<evidence type="ECO:0000256" key="5">
    <source>
        <dbReference type="ARBA" id="ARBA00023049"/>
    </source>
</evidence>
<evidence type="ECO:0000256" key="6">
    <source>
        <dbReference type="RuleBase" id="RU003435"/>
    </source>
</evidence>
<evidence type="ECO:0000313" key="10">
    <source>
        <dbReference type="Proteomes" id="UP000240811"/>
    </source>
</evidence>
<name>A0A2T4VXA3_9HYPH</name>
<dbReference type="Gene3D" id="1.10.1370.20">
    <property type="entry name" value="Oligoendopeptidase f, C-terminal domain"/>
    <property type="match status" value="1"/>
</dbReference>
<evidence type="ECO:0000259" key="7">
    <source>
        <dbReference type="Pfam" id="PF01432"/>
    </source>
</evidence>
<comment type="caution">
    <text evidence="9">The sequence shown here is derived from an EMBL/GenBank/DDBJ whole genome shotgun (WGS) entry which is preliminary data.</text>
</comment>
<keyword evidence="1 6" id="KW-0645">Protease</keyword>
<dbReference type="SUPFAM" id="SSF55486">
    <property type="entry name" value="Metalloproteases ('zincins'), catalytic domain"/>
    <property type="match status" value="1"/>
</dbReference>
<dbReference type="GO" id="GO:0006518">
    <property type="term" value="P:peptide metabolic process"/>
    <property type="evidence" value="ECO:0007669"/>
    <property type="project" value="TreeGrafter"/>
</dbReference>
<feature type="domain" description="Peptidase M3A/M3B catalytic" evidence="7">
    <location>
        <begin position="234"/>
        <end position="614"/>
    </location>
</feature>
<protein>
    <submittedName>
        <fullName evidence="9">Oligoendopeptidase F</fullName>
    </submittedName>
</protein>
<dbReference type="Pfam" id="PF01432">
    <property type="entry name" value="Peptidase_M3"/>
    <property type="match status" value="1"/>
</dbReference>